<dbReference type="InterPro" id="IPR002481">
    <property type="entry name" value="FUR"/>
</dbReference>
<keyword evidence="8" id="KW-0238">DNA-binding</keyword>
<dbReference type="STRING" id="1120920.SAMN03080599_01201"/>
<dbReference type="AlphaFoldDB" id="A0A1G5RW79"/>
<evidence type="ECO:0000313" key="12">
    <source>
        <dbReference type="Proteomes" id="UP000199208"/>
    </source>
</evidence>
<keyword evidence="12" id="KW-1185">Reference proteome</keyword>
<evidence type="ECO:0000256" key="4">
    <source>
        <dbReference type="ARBA" id="ARBA00022491"/>
    </source>
</evidence>
<accession>A0A1G5RW79</accession>
<dbReference type="PANTHER" id="PTHR33202">
    <property type="entry name" value="ZINC UPTAKE REGULATION PROTEIN"/>
    <property type="match status" value="1"/>
</dbReference>
<keyword evidence="4" id="KW-0678">Repressor</keyword>
<evidence type="ECO:0000256" key="7">
    <source>
        <dbReference type="ARBA" id="ARBA00023015"/>
    </source>
</evidence>
<dbReference type="GO" id="GO:0003700">
    <property type="term" value="F:DNA-binding transcription factor activity"/>
    <property type="evidence" value="ECO:0007669"/>
    <property type="project" value="InterPro"/>
</dbReference>
<dbReference type="GO" id="GO:0000976">
    <property type="term" value="F:transcription cis-regulatory region binding"/>
    <property type="evidence" value="ECO:0007669"/>
    <property type="project" value="TreeGrafter"/>
</dbReference>
<dbReference type="GO" id="GO:1900376">
    <property type="term" value="P:regulation of secondary metabolite biosynthetic process"/>
    <property type="evidence" value="ECO:0007669"/>
    <property type="project" value="TreeGrafter"/>
</dbReference>
<dbReference type="GO" id="GO:0045892">
    <property type="term" value="P:negative regulation of DNA-templated transcription"/>
    <property type="evidence" value="ECO:0007669"/>
    <property type="project" value="TreeGrafter"/>
</dbReference>
<evidence type="ECO:0000256" key="9">
    <source>
        <dbReference type="ARBA" id="ARBA00023163"/>
    </source>
</evidence>
<dbReference type="InterPro" id="IPR043135">
    <property type="entry name" value="Fur_C"/>
</dbReference>
<reference evidence="11 12" key="1">
    <citation type="submission" date="2016-10" db="EMBL/GenBank/DDBJ databases">
        <authorList>
            <person name="de Groot N.N."/>
        </authorList>
    </citation>
    <scope>NUCLEOTIDE SEQUENCE [LARGE SCALE GENOMIC DNA]</scope>
    <source>
        <strain evidence="11 12">DSM 2784</strain>
    </source>
</reference>
<feature type="binding site" evidence="10">
    <location>
        <position position="91"/>
    </location>
    <ligand>
        <name>Zn(2+)</name>
        <dbReference type="ChEBI" id="CHEBI:29105"/>
    </ligand>
</feature>
<comment type="subcellular location">
    <subcellularLocation>
        <location evidence="1">Cytoplasm</location>
    </subcellularLocation>
</comment>
<dbReference type="Gene3D" id="3.30.1490.190">
    <property type="match status" value="1"/>
</dbReference>
<dbReference type="FunFam" id="1.10.10.10:FF:000007">
    <property type="entry name" value="Ferric uptake regulation protein"/>
    <property type="match status" value="1"/>
</dbReference>
<dbReference type="InterPro" id="IPR036388">
    <property type="entry name" value="WH-like_DNA-bd_sf"/>
</dbReference>
<evidence type="ECO:0000256" key="8">
    <source>
        <dbReference type="ARBA" id="ARBA00023125"/>
    </source>
</evidence>
<dbReference type="CDD" id="cd07153">
    <property type="entry name" value="Fur_like"/>
    <property type="match status" value="1"/>
</dbReference>
<protein>
    <submittedName>
        <fullName evidence="11">Fur family transcriptional regulator, peroxide stress response regulator</fullName>
    </submittedName>
</protein>
<comment type="cofactor">
    <cofactor evidence="10">
        <name>Zn(2+)</name>
        <dbReference type="ChEBI" id="CHEBI:29105"/>
    </cofactor>
    <text evidence="10">Binds 1 zinc ion per subunit.</text>
</comment>
<feature type="binding site" evidence="10">
    <location>
        <position position="126"/>
    </location>
    <ligand>
        <name>Zn(2+)</name>
        <dbReference type="ChEBI" id="CHEBI:29105"/>
    </ligand>
</feature>
<evidence type="ECO:0000256" key="10">
    <source>
        <dbReference type="PIRSR" id="PIRSR602481-1"/>
    </source>
</evidence>
<dbReference type="SUPFAM" id="SSF46785">
    <property type="entry name" value="Winged helix' DNA-binding domain"/>
    <property type="match status" value="1"/>
</dbReference>
<organism evidence="11 12">
    <name type="scientific">Acidaminobacter hydrogenoformans DSM 2784</name>
    <dbReference type="NCBI Taxonomy" id="1120920"/>
    <lineage>
        <taxon>Bacteria</taxon>
        <taxon>Bacillati</taxon>
        <taxon>Bacillota</taxon>
        <taxon>Clostridia</taxon>
        <taxon>Peptostreptococcales</taxon>
        <taxon>Acidaminobacteraceae</taxon>
        <taxon>Acidaminobacter</taxon>
    </lineage>
</organism>
<dbReference type="Pfam" id="PF01475">
    <property type="entry name" value="FUR"/>
    <property type="match status" value="1"/>
</dbReference>
<keyword evidence="7" id="KW-0805">Transcription regulation</keyword>
<feature type="binding site" evidence="10">
    <location>
        <position position="94"/>
    </location>
    <ligand>
        <name>Zn(2+)</name>
        <dbReference type="ChEBI" id="CHEBI:29105"/>
    </ligand>
</feature>
<dbReference type="Proteomes" id="UP000199208">
    <property type="component" value="Unassembled WGS sequence"/>
</dbReference>
<dbReference type="EMBL" id="FMWL01000004">
    <property type="protein sequence ID" value="SCZ78306.1"/>
    <property type="molecule type" value="Genomic_DNA"/>
</dbReference>
<gene>
    <name evidence="11" type="ORF">SAMN03080599_01201</name>
</gene>
<evidence type="ECO:0000256" key="3">
    <source>
        <dbReference type="ARBA" id="ARBA00022490"/>
    </source>
</evidence>
<evidence type="ECO:0000256" key="2">
    <source>
        <dbReference type="ARBA" id="ARBA00007957"/>
    </source>
</evidence>
<evidence type="ECO:0000313" key="11">
    <source>
        <dbReference type="EMBL" id="SCZ78306.1"/>
    </source>
</evidence>
<evidence type="ECO:0000256" key="6">
    <source>
        <dbReference type="ARBA" id="ARBA00022833"/>
    </source>
</evidence>
<proteinExistence type="inferred from homology"/>
<name>A0A1G5RW79_9FIRM</name>
<keyword evidence="5 10" id="KW-0479">Metal-binding</keyword>
<dbReference type="RefSeq" id="WP_242870814.1">
    <property type="nucleotide sequence ID" value="NZ_FMWL01000004.1"/>
</dbReference>
<dbReference type="GO" id="GO:0008270">
    <property type="term" value="F:zinc ion binding"/>
    <property type="evidence" value="ECO:0007669"/>
    <property type="project" value="TreeGrafter"/>
</dbReference>
<keyword evidence="3" id="KW-0963">Cytoplasm</keyword>
<dbReference type="GO" id="GO:0005737">
    <property type="term" value="C:cytoplasm"/>
    <property type="evidence" value="ECO:0007669"/>
    <property type="project" value="UniProtKB-SubCell"/>
</dbReference>
<keyword evidence="6 10" id="KW-0862">Zinc</keyword>
<dbReference type="Gene3D" id="1.10.10.10">
    <property type="entry name" value="Winged helix-like DNA-binding domain superfamily/Winged helix DNA-binding domain"/>
    <property type="match status" value="1"/>
</dbReference>
<evidence type="ECO:0000256" key="1">
    <source>
        <dbReference type="ARBA" id="ARBA00004496"/>
    </source>
</evidence>
<sequence>MKNASAILLDNGIKPSYQRIRILEYLMTHRTHPTVAEVYNALIDEIPTLSKTTVYNTLKLLIDHEIVSEILIEEKEVLYDVAEEDHGHFKCVSCGALVDFDLIDAPPSVPEGFVVQSVHIYYKGLCDKCREKQNNA</sequence>
<evidence type="ECO:0000256" key="5">
    <source>
        <dbReference type="ARBA" id="ARBA00022723"/>
    </source>
</evidence>
<dbReference type="PANTHER" id="PTHR33202:SF8">
    <property type="entry name" value="PEROXIDE-RESPONSIVE REPRESSOR PERR"/>
    <property type="match status" value="1"/>
</dbReference>
<feature type="binding site" evidence="10">
    <location>
        <position position="129"/>
    </location>
    <ligand>
        <name>Zn(2+)</name>
        <dbReference type="ChEBI" id="CHEBI:29105"/>
    </ligand>
</feature>
<keyword evidence="9" id="KW-0804">Transcription</keyword>
<comment type="similarity">
    <text evidence="2">Belongs to the Fur family.</text>
</comment>
<dbReference type="InterPro" id="IPR036390">
    <property type="entry name" value="WH_DNA-bd_sf"/>
</dbReference>